<accession>A0ABQ4CF11</accession>
<organism evidence="2 3">
    <name type="scientific">Asanoa iriomotensis</name>
    <dbReference type="NCBI Taxonomy" id="234613"/>
    <lineage>
        <taxon>Bacteria</taxon>
        <taxon>Bacillati</taxon>
        <taxon>Actinomycetota</taxon>
        <taxon>Actinomycetes</taxon>
        <taxon>Micromonosporales</taxon>
        <taxon>Micromonosporaceae</taxon>
        <taxon>Asanoa</taxon>
    </lineage>
</organism>
<proteinExistence type="predicted"/>
<evidence type="ECO:0000256" key="1">
    <source>
        <dbReference type="SAM" id="MobiDB-lite"/>
    </source>
</evidence>
<reference evidence="2 3" key="1">
    <citation type="submission" date="2021-01" db="EMBL/GenBank/DDBJ databases">
        <title>Whole genome shotgun sequence of Asanoa iriomotensis NBRC 100142.</title>
        <authorList>
            <person name="Komaki H."/>
            <person name="Tamura T."/>
        </authorList>
    </citation>
    <scope>NUCLEOTIDE SEQUENCE [LARGE SCALE GENOMIC DNA]</scope>
    <source>
        <strain evidence="2 3">NBRC 100142</strain>
    </source>
</reference>
<dbReference type="EMBL" id="BONC01000101">
    <property type="protein sequence ID" value="GIF61359.1"/>
    <property type="molecule type" value="Genomic_DNA"/>
</dbReference>
<name>A0ABQ4CF11_9ACTN</name>
<evidence type="ECO:0008006" key="4">
    <source>
        <dbReference type="Google" id="ProtNLM"/>
    </source>
</evidence>
<feature type="region of interest" description="Disordered" evidence="1">
    <location>
        <begin position="21"/>
        <end position="71"/>
    </location>
</feature>
<dbReference type="Proteomes" id="UP000624325">
    <property type="component" value="Unassembled WGS sequence"/>
</dbReference>
<evidence type="ECO:0000313" key="3">
    <source>
        <dbReference type="Proteomes" id="UP000624325"/>
    </source>
</evidence>
<evidence type="ECO:0000313" key="2">
    <source>
        <dbReference type="EMBL" id="GIF61359.1"/>
    </source>
</evidence>
<comment type="caution">
    <text evidence="2">The sequence shown here is derived from an EMBL/GenBank/DDBJ whole genome shotgun (WGS) entry which is preliminary data.</text>
</comment>
<gene>
    <name evidence="2" type="ORF">Air01nite_74540</name>
</gene>
<keyword evidence="3" id="KW-1185">Reference proteome</keyword>
<protein>
    <recommendedName>
        <fullName evidence="4">Transposase</fullName>
    </recommendedName>
</protein>
<sequence>MSADYKGRALCDLSVLTTFSPALEGDQTTERNPNPTKAKPIVGRRPKTTATNREPARPGGSDGPDHDGPGQ</sequence>